<sequence length="76" mass="8710">MSRLSGIRALAPSWCMRTPRIAQCTNFQGQRRPELIDFKYGWRLMSPTIELWLLKYVCQVAIFLSSSSTIVVSRGS</sequence>
<dbReference type="EMBL" id="ML220115">
    <property type="protein sequence ID" value="TGZ82455.1"/>
    <property type="molecule type" value="Genomic_DNA"/>
</dbReference>
<keyword evidence="2" id="KW-1185">Reference proteome</keyword>
<protein>
    <submittedName>
        <fullName evidence="1">Uncharacterized protein</fullName>
    </submittedName>
</protein>
<dbReference type="AlphaFoldDB" id="A0A4V3SJ31"/>
<reference evidence="1 2" key="1">
    <citation type="submission" date="2019-04" db="EMBL/GenBank/DDBJ databases">
        <title>Comparative genomics and transcriptomics to analyze fruiting body development in filamentous ascomycetes.</title>
        <authorList>
            <consortium name="DOE Joint Genome Institute"/>
            <person name="Lutkenhaus R."/>
            <person name="Traeger S."/>
            <person name="Breuer J."/>
            <person name="Kuo A."/>
            <person name="Lipzen A."/>
            <person name="Pangilinan J."/>
            <person name="Dilworth D."/>
            <person name="Sandor L."/>
            <person name="Poggeler S."/>
            <person name="Barry K."/>
            <person name="Grigoriev I.V."/>
            <person name="Nowrousian M."/>
        </authorList>
    </citation>
    <scope>NUCLEOTIDE SEQUENCE [LARGE SCALE GENOMIC DNA]</scope>
    <source>
        <strain evidence="1 2">CBS 389.68</strain>
    </source>
</reference>
<evidence type="ECO:0000313" key="1">
    <source>
        <dbReference type="EMBL" id="TGZ82455.1"/>
    </source>
</evidence>
<organism evidence="1 2">
    <name type="scientific">Ascodesmis nigricans</name>
    <dbReference type="NCBI Taxonomy" id="341454"/>
    <lineage>
        <taxon>Eukaryota</taxon>
        <taxon>Fungi</taxon>
        <taxon>Dikarya</taxon>
        <taxon>Ascomycota</taxon>
        <taxon>Pezizomycotina</taxon>
        <taxon>Pezizomycetes</taxon>
        <taxon>Pezizales</taxon>
        <taxon>Ascodesmidaceae</taxon>
        <taxon>Ascodesmis</taxon>
    </lineage>
</organism>
<dbReference type="Proteomes" id="UP000298138">
    <property type="component" value="Unassembled WGS sequence"/>
</dbReference>
<gene>
    <name evidence="1" type="ORF">EX30DRAFT_185999</name>
</gene>
<accession>A0A4V3SJ31</accession>
<evidence type="ECO:0000313" key="2">
    <source>
        <dbReference type="Proteomes" id="UP000298138"/>
    </source>
</evidence>
<dbReference type="InParanoid" id="A0A4V3SJ31"/>
<proteinExistence type="predicted"/>
<name>A0A4V3SJ31_9PEZI</name>